<evidence type="ECO:0000259" key="2">
    <source>
        <dbReference type="Pfam" id="PF07007"/>
    </source>
</evidence>
<gene>
    <name evidence="3" type="ORF">GCM10007932_25260</name>
</gene>
<dbReference type="SUPFAM" id="SSF48403">
    <property type="entry name" value="Ankyrin repeat"/>
    <property type="match status" value="1"/>
</dbReference>
<organism evidence="3 4">
    <name type="scientific">Vibrio penaeicida</name>
    <dbReference type="NCBI Taxonomy" id="104609"/>
    <lineage>
        <taxon>Bacteria</taxon>
        <taxon>Pseudomonadati</taxon>
        <taxon>Pseudomonadota</taxon>
        <taxon>Gammaproteobacteria</taxon>
        <taxon>Vibrionales</taxon>
        <taxon>Vibrionaceae</taxon>
        <taxon>Vibrio</taxon>
    </lineage>
</organism>
<dbReference type="RefSeq" id="WP_224055869.1">
    <property type="nucleotide sequence ID" value="NZ_AP025145.1"/>
</dbReference>
<accession>A0AAV5NR72</accession>
<proteinExistence type="predicted"/>
<dbReference type="Gene3D" id="1.20.1270.180">
    <property type="match status" value="1"/>
</dbReference>
<dbReference type="InterPro" id="IPR002110">
    <property type="entry name" value="Ankyrin_rpt"/>
</dbReference>
<dbReference type="PROSITE" id="PS50088">
    <property type="entry name" value="ANK_REPEAT"/>
    <property type="match status" value="1"/>
</dbReference>
<evidence type="ECO:0000313" key="3">
    <source>
        <dbReference type="EMBL" id="GLQ73166.1"/>
    </source>
</evidence>
<dbReference type="AlphaFoldDB" id="A0AAV5NR72"/>
<dbReference type="SMART" id="SM00248">
    <property type="entry name" value="ANK"/>
    <property type="match status" value="2"/>
</dbReference>
<dbReference type="Pfam" id="PF12796">
    <property type="entry name" value="Ank_2"/>
    <property type="match status" value="1"/>
</dbReference>
<name>A0AAV5NR72_9VIBR</name>
<comment type="caution">
    <text evidence="3">The sequence shown here is derived from an EMBL/GenBank/DDBJ whole genome shotgun (WGS) entry which is preliminary data.</text>
</comment>
<sequence>MQKCFIFTFLSLIFLSFAVKGENFKPYIIESSEDDICSLALNHYSKIFESEDIKTKGFSQSETISIPEFKFRRYPSIEGGLDLATVNFYGSQKLFVFHDRPFGIHGDVYNGYIINPNEVDVLVSELKEQKTEVFPPFYPIGSKSNSNFSWWKNVPFKFKSKWYILYEFGDFHSQNSQRKIYHLKKDGKSEKVCTIKIFQNVDDSDIKKSLPLLTAYKYSIEKMLLSSGHCGTSNPEVIPKWSGRFYSSMAVIRPWAIEPKWKFTMGNWEQQWAELQQKHFEDWKFQDIWSYREQKSNENLMFDAITELKNHYVSNYSYLEKEAYNHASKVIQAMPSRYYSLGSYYHYEKDFSVFEKILDGTYNNWKNINQDLKFKRSSIPLVALSLIVDTPQAYNRLPSAVDKNLIKSFYQKDLLMFAAHMNNFDSVKYFLEAGWPIDQVTNYEPMSCQPDLARLKRLNRSALTYATENASIEVIKLLVDAGADTKIKDSQGNNLDYYLKLNPRFSAEEKESGFDMLLEKHSKITDVKPSFSCDEKLNRLEKAICSSKGLSIYDRELNKGYKDLIASNQLTIDLKASQIAWLKRRRSECKTYSTDGQLNACLARTTRARIRYLDYIRSALNNSLHPRK</sequence>
<dbReference type="Gene3D" id="1.25.40.20">
    <property type="entry name" value="Ankyrin repeat-containing domain"/>
    <property type="match status" value="1"/>
</dbReference>
<protein>
    <recommendedName>
        <fullName evidence="2">Lysozyme inhibitor LprI-like N-terminal domain-containing protein</fullName>
    </recommendedName>
</protein>
<evidence type="ECO:0000256" key="1">
    <source>
        <dbReference type="PROSITE-ProRule" id="PRU00023"/>
    </source>
</evidence>
<dbReference type="PROSITE" id="PS50297">
    <property type="entry name" value="ANK_REP_REGION"/>
    <property type="match status" value="1"/>
</dbReference>
<dbReference type="InterPro" id="IPR009739">
    <property type="entry name" value="LprI-like_N"/>
</dbReference>
<feature type="domain" description="Lysozyme inhibitor LprI-like N-terminal" evidence="2">
    <location>
        <begin position="533"/>
        <end position="613"/>
    </location>
</feature>
<dbReference type="Proteomes" id="UP001156690">
    <property type="component" value="Unassembled WGS sequence"/>
</dbReference>
<dbReference type="Pfam" id="PF07007">
    <property type="entry name" value="LprI"/>
    <property type="match status" value="1"/>
</dbReference>
<keyword evidence="4" id="KW-1185">Reference proteome</keyword>
<feature type="repeat" description="ANK" evidence="1">
    <location>
        <begin position="458"/>
        <end position="490"/>
    </location>
</feature>
<reference evidence="4" key="1">
    <citation type="journal article" date="2019" name="Int. J. Syst. Evol. Microbiol.">
        <title>The Global Catalogue of Microorganisms (GCM) 10K type strain sequencing project: providing services to taxonomists for standard genome sequencing and annotation.</title>
        <authorList>
            <consortium name="The Broad Institute Genomics Platform"/>
            <consortium name="The Broad Institute Genome Sequencing Center for Infectious Disease"/>
            <person name="Wu L."/>
            <person name="Ma J."/>
        </authorList>
    </citation>
    <scope>NUCLEOTIDE SEQUENCE [LARGE SCALE GENOMIC DNA]</scope>
    <source>
        <strain evidence="4">NBRC 15640</strain>
    </source>
</reference>
<dbReference type="InterPro" id="IPR036770">
    <property type="entry name" value="Ankyrin_rpt-contain_sf"/>
</dbReference>
<keyword evidence="1" id="KW-0040">ANK repeat</keyword>
<dbReference type="EMBL" id="BSNX01000029">
    <property type="protein sequence ID" value="GLQ73166.1"/>
    <property type="molecule type" value="Genomic_DNA"/>
</dbReference>
<evidence type="ECO:0000313" key="4">
    <source>
        <dbReference type="Proteomes" id="UP001156690"/>
    </source>
</evidence>